<dbReference type="SMART" id="SM00867">
    <property type="entry name" value="YceI"/>
    <property type="match status" value="1"/>
</dbReference>
<protein>
    <recommendedName>
        <fullName evidence="2">Lipid/polyisoprenoid-binding YceI-like domain-containing protein</fullName>
    </recommendedName>
</protein>
<dbReference type="Gene3D" id="2.40.128.110">
    <property type="entry name" value="Lipid/polyisoprenoid-binding, YceI-like"/>
    <property type="match status" value="1"/>
</dbReference>
<dbReference type="EMBL" id="PIQO01000012">
    <property type="protein sequence ID" value="PKR84150.1"/>
    <property type="molecule type" value="Genomic_DNA"/>
</dbReference>
<dbReference type="InterPro" id="IPR036761">
    <property type="entry name" value="TTHA0802/YceI-like_sf"/>
</dbReference>
<dbReference type="PANTHER" id="PTHR34406">
    <property type="entry name" value="PROTEIN YCEI"/>
    <property type="match status" value="1"/>
</dbReference>
<dbReference type="OrthoDB" id="9811006at2"/>
<keyword evidence="4" id="KW-1185">Reference proteome</keyword>
<dbReference type="SUPFAM" id="SSF101874">
    <property type="entry name" value="YceI-like"/>
    <property type="match status" value="1"/>
</dbReference>
<evidence type="ECO:0000256" key="1">
    <source>
        <dbReference type="ARBA" id="ARBA00008812"/>
    </source>
</evidence>
<comment type="caution">
    <text evidence="3">The sequence shown here is derived from an EMBL/GenBank/DDBJ whole genome shotgun (WGS) entry which is preliminary data.</text>
</comment>
<gene>
    <name evidence="3" type="ORF">CWO92_15195</name>
</gene>
<dbReference type="PANTHER" id="PTHR34406:SF1">
    <property type="entry name" value="PROTEIN YCEI"/>
    <property type="match status" value="1"/>
</dbReference>
<dbReference type="AlphaFoldDB" id="A0A2N3LHP2"/>
<dbReference type="Proteomes" id="UP000233440">
    <property type="component" value="Unassembled WGS sequence"/>
</dbReference>
<evidence type="ECO:0000259" key="2">
    <source>
        <dbReference type="SMART" id="SM00867"/>
    </source>
</evidence>
<dbReference type="RefSeq" id="WP_101355067.1">
    <property type="nucleotide sequence ID" value="NZ_PIQO01000012.1"/>
</dbReference>
<evidence type="ECO:0000313" key="3">
    <source>
        <dbReference type="EMBL" id="PKR84150.1"/>
    </source>
</evidence>
<name>A0A2N3LHP2_9BACI</name>
<feature type="domain" description="Lipid/polyisoprenoid-binding YceI-like" evidence="2">
    <location>
        <begin position="5"/>
        <end position="175"/>
    </location>
</feature>
<comment type="similarity">
    <text evidence="1">Belongs to the UPF0312 family.</text>
</comment>
<accession>A0A2N3LHP2</accession>
<reference evidence="3 4" key="1">
    <citation type="submission" date="2017-11" db="EMBL/GenBank/DDBJ databases">
        <title>Bacillus camelliae sp. nov., isolated from pu'er tea.</title>
        <authorList>
            <person name="Niu L."/>
        </authorList>
    </citation>
    <scope>NUCLEOTIDE SEQUENCE [LARGE SCALE GENOMIC DNA]</scope>
    <source>
        <strain evidence="3 4">7578-1</strain>
    </source>
</reference>
<sequence>MTKIKWVVDATHSAIDFSVKHMMVSKVKGAFHNFNAAIAADPADLTTASIDFTVDVASIDTRNADRDGHLKSADFFDVENFPTMTFKATSITKKDDDEYTVTGDMNIHGVTRPETFTVTFEGVAKDPMSGAEKIGFSVEGKVKRSDYGLTWNAALETGGVLVGDDIKINIEIEAAKEA</sequence>
<organism evidence="3 4">
    <name type="scientific">Heyndrickxia camelliae</name>
    <dbReference type="NCBI Taxonomy" id="1707093"/>
    <lineage>
        <taxon>Bacteria</taxon>
        <taxon>Bacillati</taxon>
        <taxon>Bacillota</taxon>
        <taxon>Bacilli</taxon>
        <taxon>Bacillales</taxon>
        <taxon>Bacillaceae</taxon>
        <taxon>Heyndrickxia</taxon>
    </lineage>
</organism>
<dbReference type="Pfam" id="PF04264">
    <property type="entry name" value="YceI"/>
    <property type="match status" value="1"/>
</dbReference>
<proteinExistence type="inferred from homology"/>
<evidence type="ECO:0000313" key="4">
    <source>
        <dbReference type="Proteomes" id="UP000233440"/>
    </source>
</evidence>
<dbReference type="InterPro" id="IPR007372">
    <property type="entry name" value="Lipid/polyisoprenoid-bd_YceI"/>
</dbReference>